<evidence type="ECO:0000313" key="2">
    <source>
        <dbReference type="Proteomes" id="UP000237968"/>
    </source>
</evidence>
<dbReference type="EMBL" id="PVNK01000281">
    <property type="protein sequence ID" value="PRP90449.1"/>
    <property type="molecule type" value="Genomic_DNA"/>
</dbReference>
<name>A0A2S9XC68_9BACT</name>
<protein>
    <submittedName>
        <fullName evidence="1">Uncharacterized protein</fullName>
    </submittedName>
</protein>
<reference evidence="1 2" key="1">
    <citation type="submission" date="2018-03" db="EMBL/GenBank/DDBJ databases">
        <title>Draft Genome Sequences of the Obligatory Marine Myxobacteria Enhygromyxa salina SWB005.</title>
        <authorList>
            <person name="Poehlein A."/>
            <person name="Moghaddam J.A."/>
            <person name="Harms H."/>
            <person name="Alanjari M."/>
            <person name="Koenig G.M."/>
            <person name="Daniel R."/>
            <person name="Schaeberle T.F."/>
        </authorList>
    </citation>
    <scope>NUCLEOTIDE SEQUENCE [LARGE SCALE GENOMIC DNA]</scope>
    <source>
        <strain evidence="1 2">SWB005</strain>
    </source>
</reference>
<dbReference type="RefSeq" id="WP_106395631.1">
    <property type="nucleotide sequence ID" value="NZ_PVNK01000281.1"/>
</dbReference>
<comment type="caution">
    <text evidence="1">The sequence shown here is derived from an EMBL/GenBank/DDBJ whole genome shotgun (WGS) entry which is preliminary data.</text>
</comment>
<dbReference type="Proteomes" id="UP000237968">
    <property type="component" value="Unassembled WGS sequence"/>
</dbReference>
<gene>
    <name evidence="1" type="ORF">ENSA5_64630</name>
</gene>
<organism evidence="1 2">
    <name type="scientific">Enhygromyxa salina</name>
    <dbReference type="NCBI Taxonomy" id="215803"/>
    <lineage>
        <taxon>Bacteria</taxon>
        <taxon>Pseudomonadati</taxon>
        <taxon>Myxococcota</taxon>
        <taxon>Polyangia</taxon>
        <taxon>Nannocystales</taxon>
        <taxon>Nannocystaceae</taxon>
        <taxon>Enhygromyxa</taxon>
    </lineage>
</organism>
<accession>A0A2S9XC68</accession>
<proteinExistence type="predicted"/>
<sequence length="191" mass="20844">MYYETRILDVLRFDRTDVPRLIAATTDVGQVDLAWAGETADPDSSATDHEFYDLLRSTLGVRIMSDPSVPVVLLEVIEDPRNQGPAIADAVCSVFGCVSLDSLRERCLQELTAPNLRRWGMVLGGRWTPTDVELVESALGSDDLECRVAGAEAIALSPAIALRALLSTALERELDDGALRVMTWALQQLGD</sequence>
<keyword evidence="2" id="KW-1185">Reference proteome</keyword>
<evidence type="ECO:0000313" key="1">
    <source>
        <dbReference type="EMBL" id="PRP90449.1"/>
    </source>
</evidence>
<dbReference type="AlphaFoldDB" id="A0A2S9XC68"/>